<dbReference type="GO" id="GO:0005997">
    <property type="term" value="P:xylulose metabolic process"/>
    <property type="evidence" value="ECO:0007669"/>
    <property type="project" value="TreeGrafter"/>
</dbReference>
<evidence type="ECO:0000313" key="7">
    <source>
        <dbReference type="Proteomes" id="UP001279553"/>
    </source>
</evidence>
<dbReference type="Pfam" id="PF02782">
    <property type="entry name" value="FGGY_C"/>
    <property type="match status" value="1"/>
</dbReference>
<proteinExistence type="inferred from homology"/>
<gene>
    <name evidence="6" type="ORF">SIL87_03995</name>
</gene>
<keyword evidence="2" id="KW-0808">Transferase</keyword>
<feature type="domain" description="Carbohydrate kinase FGGY C-terminal" evidence="5">
    <location>
        <begin position="295"/>
        <end position="411"/>
    </location>
</feature>
<dbReference type="RefSeq" id="WP_319612904.1">
    <property type="nucleotide sequence ID" value="NZ_JAWXYB010000018.1"/>
</dbReference>
<name>A0AAW9DLA6_ACIAO</name>
<evidence type="ECO:0000256" key="1">
    <source>
        <dbReference type="ARBA" id="ARBA00009156"/>
    </source>
</evidence>
<evidence type="ECO:0000259" key="4">
    <source>
        <dbReference type="Pfam" id="PF00370"/>
    </source>
</evidence>
<protein>
    <submittedName>
        <fullName evidence="6">FGGY-family carbohydrate kinase</fullName>
    </submittedName>
</protein>
<evidence type="ECO:0000313" key="6">
    <source>
        <dbReference type="EMBL" id="MDX5929924.1"/>
    </source>
</evidence>
<sequence>MPALLTLGIDLGTSGIRAIAIDGGDTIHGQGTARIAPEHRRDPAAIWRGVVAALDALRAHIYMPAIRAIAIDGTSGTLIVTDDQATPIGPATLYSDRATPDSVARIAAIAPRDSAAHGNASPLARLLDLPPATSPRYALHEADWITCRLGGPFGVSDANNALKSGYDPITGTWPGWIDRLGLTATLPHVVEPGTNLAPIDPAIAARFGFDPATSLIAGTTDGCASFLATGADQPGDGVTALGSTLTIKLLSNQPVFAPDYGIYSHRLLGNFLPGGASSAGAAILARHFTPAGIAELSRAIDPTQDSGLDYYPLPAQGERFPINDPAMQPRLTPRPDDDARFLHGMLEGLARIEALGYQRLAELGAPPLRRVLTVGGGAINPVWTALRSRILGVPVAPAPQTDAAVGTARLARIGITRRDTA</sequence>
<dbReference type="Proteomes" id="UP001279553">
    <property type="component" value="Unassembled WGS sequence"/>
</dbReference>
<dbReference type="EMBL" id="JAWXYB010000018">
    <property type="protein sequence ID" value="MDX5929924.1"/>
    <property type="molecule type" value="Genomic_DNA"/>
</dbReference>
<dbReference type="CDD" id="cd07783">
    <property type="entry name" value="ASKHA_NBD_FGGY_SePSK_AtXK1-like"/>
    <property type="match status" value="1"/>
</dbReference>
<evidence type="ECO:0000256" key="3">
    <source>
        <dbReference type="ARBA" id="ARBA00022777"/>
    </source>
</evidence>
<keyword evidence="7" id="KW-1185">Reference proteome</keyword>
<dbReference type="InterPro" id="IPR018484">
    <property type="entry name" value="FGGY_N"/>
</dbReference>
<organism evidence="6 7">
    <name type="scientific">Acidiphilium acidophilum</name>
    <name type="common">Thiobacillus acidophilus</name>
    <dbReference type="NCBI Taxonomy" id="76588"/>
    <lineage>
        <taxon>Bacteria</taxon>
        <taxon>Pseudomonadati</taxon>
        <taxon>Pseudomonadota</taxon>
        <taxon>Alphaproteobacteria</taxon>
        <taxon>Acetobacterales</taxon>
        <taxon>Acidocellaceae</taxon>
        <taxon>Acidiphilium</taxon>
    </lineage>
</organism>
<comment type="caution">
    <text evidence="6">The sequence shown here is derived from an EMBL/GenBank/DDBJ whole genome shotgun (WGS) entry which is preliminary data.</text>
</comment>
<dbReference type="GO" id="GO:0004856">
    <property type="term" value="F:D-xylulokinase activity"/>
    <property type="evidence" value="ECO:0007669"/>
    <property type="project" value="TreeGrafter"/>
</dbReference>
<dbReference type="Pfam" id="PF00370">
    <property type="entry name" value="FGGY_N"/>
    <property type="match status" value="1"/>
</dbReference>
<reference evidence="6 7" key="1">
    <citation type="submission" date="2023-11" db="EMBL/GenBank/DDBJ databases">
        <title>MicrobeMod: A computational toolkit for identifying prokaryotic methylation and restriction-modification with nanopore sequencing.</title>
        <authorList>
            <person name="Crits-Christoph A."/>
            <person name="Kang S.C."/>
            <person name="Lee H."/>
            <person name="Ostrov N."/>
        </authorList>
    </citation>
    <scope>NUCLEOTIDE SEQUENCE [LARGE SCALE GENOMIC DNA]</scope>
    <source>
        <strain evidence="6 7">DSMZ 700</strain>
    </source>
</reference>
<feature type="domain" description="Carbohydrate kinase FGGY N-terminal" evidence="4">
    <location>
        <begin position="6"/>
        <end position="106"/>
    </location>
</feature>
<comment type="similarity">
    <text evidence="1">Belongs to the FGGY kinase family.</text>
</comment>
<dbReference type="Gene3D" id="3.30.420.40">
    <property type="match status" value="2"/>
</dbReference>
<keyword evidence="3 6" id="KW-0418">Kinase</keyword>
<evidence type="ECO:0000256" key="2">
    <source>
        <dbReference type="ARBA" id="ARBA00022679"/>
    </source>
</evidence>
<accession>A0AAW9DLA6</accession>
<dbReference type="SUPFAM" id="SSF53067">
    <property type="entry name" value="Actin-like ATPase domain"/>
    <property type="match status" value="2"/>
</dbReference>
<evidence type="ECO:0000259" key="5">
    <source>
        <dbReference type="Pfam" id="PF02782"/>
    </source>
</evidence>
<dbReference type="PANTHER" id="PTHR10196">
    <property type="entry name" value="SUGAR KINASE"/>
    <property type="match status" value="1"/>
</dbReference>
<dbReference type="GO" id="GO:0019150">
    <property type="term" value="F:D-ribulokinase activity"/>
    <property type="evidence" value="ECO:0007669"/>
    <property type="project" value="TreeGrafter"/>
</dbReference>
<dbReference type="InterPro" id="IPR043129">
    <property type="entry name" value="ATPase_NBD"/>
</dbReference>
<dbReference type="GO" id="GO:0005829">
    <property type="term" value="C:cytosol"/>
    <property type="evidence" value="ECO:0007669"/>
    <property type="project" value="TreeGrafter"/>
</dbReference>
<dbReference type="AlphaFoldDB" id="A0AAW9DLA6"/>
<dbReference type="InterPro" id="IPR018485">
    <property type="entry name" value="FGGY_C"/>
</dbReference>
<dbReference type="PANTHER" id="PTHR10196:SF80">
    <property type="entry name" value="D-RIBULOSE KINASE"/>
    <property type="match status" value="1"/>
</dbReference>